<dbReference type="InterPro" id="IPR003594">
    <property type="entry name" value="HATPase_dom"/>
</dbReference>
<accession>A0A366EQF2</accession>
<dbReference type="OrthoDB" id="9778496at2"/>
<dbReference type="SUPFAM" id="SSF55785">
    <property type="entry name" value="PYP-like sensor domain (PAS domain)"/>
    <property type="match status" value="7"/>
</dbReference>
<dbReference type="InterPro" id="IPR036890">
    <property type="entry name" value="HATPase_C_sf"/>
</dbReference>
<dbReference type="Gene3D" id="3.30.450.20">
    <property type="entry name" value="PAS domain"/>
    <property type="match status" value="7"/>
</dbReference>
<dbReference type="Pfam" id="PF07730">
    <property type="entry name" value="HisKA_3"/>
    <property type="match status" value="1"/>
</dbReference>
<dbReference type="InterPro" id="IPR000014">
    <property type="entry name" value="PAS"/>
</dbReference>
<sequence>MTDSLRQFVAEAPNATAMFDREMQYLAASPRWLAWFGHPACPMGRSHYHDFPGNPEGLAAAHQRGLAGATESADDLRPPGADGRSRPVRWLVRPWRDGEGAIAGIVVAGEDVADRVVSQAMAEDLARDVRWAERCLEQALDAIPEGFAIYDADERLLVFNKAMRTLYRFGDGDILAGMRFEDLVRAVADRGICDEAARDREAYVRERLERHRNPCGAVERRLADGRWLLSEERRTPDGGTVVIRTDITDLKTRERELARRNALLEATFRNMGEGIGVFDPDRRLMVAHDVVVRLLDVPPELVQPGVLLEDVTRYRAERGDFGDVDVESLVNGRIEAFRQQKPWRVTTRGPKGRVIDTRFEPMPGGGGVLVFSDVTERADAEAELARRNALLEATFQTMGEGIAVFGPDLRLSAFNRNAALLVGLPPELVRPGASFADIAQSCWERGVFRDSDGDAESFVRESTEQFRAQIRWSRILFMNGRLTEVRFRPMPDGGGVYVYSDISERAASEARIREEEAKFRSLVEQDVAGAVIVRADGTIGYCNRCFAAMLGFASSEVVGRPLLDFVPEAEQPVVVRRLSSQLFGAGATVQIASTVRARDGSIVDVLVNASKSMFQGEPASIAVVLDVTARNRAERDLLSAAALLAAVHEASPEGILAVDFRSRILFANRRYAEIFAIPADLLARGDDQAVRAYAVAQLSDAEAFWRGAQHYDDHPDASGRDEVEFRDGRVVERTTAPFYGSNGERLGRIWFFHDITRRRSIEDSLRASEERFRMLVEEAPDGILLYDAGQNRFIATNAAAERLFGVPRDALLERGPLPFLTPQQPDGLPIEASFARNNRWALSGREVTHERWIRQPSGEQRITHVTLVRLPGSALIRASMVDITEQRAAEAKLAEVQRDLVSRQEAVRQRIARELHDSLGQYLAAIAIKLELLGRTTPNVAAIESGLADLKELTATVGEEVSRLAWELRPIALDDIGLEPAIRNLVDTWAGRSGLAFDCHLALNASRLPPLVETTLYRVLQEAITNVVKHARAKTVGVIVKASPRDVLMIIEDDGVGLDLAQNDPASTTRLGLLGIRERLAAIRGSLQIESKPGAGTTLIVRARFDAAAAA</sequence>
<keyword evidence="5" id="KW-1185">Reference proteome</keyword>
<evidence type="ECO:0000313" key="5">
    <source>
        <dbReference type="Proteomes" id="UP000253529"/>
    </source>
</evidence>
<dbReference type="GO" id="GO:0016020">
    <property type="term" value="C:membrane"/>
    <property type="evidence" value="ECO:0007669"/>
    <property type="project" value="InterPro"/>
</dbReference>
<dbReference type="CDD" id="cd16917">
    <property type="entry name" value="HATPase_UhpB-NarQ-NarX-like"/>
    <property type="match status" value="1"/>
</dbReference>
<dbReference type="RefSeq" id="WP_113892089.1">
    <property type="nucleotide sequence ID" value="NZ_QNRK01000039.1"/>
</dbReference>
<dbReference type="PANTHER" id="PTHR44757:SF2">
    <property type="entry name" value="BIOFILM ARCHITECTURE MAINTENANCE PROTEIN MBAA"/>
    <property type="match status" value="1"/>
</dbReference>
<evidence type="ECO:0000259" key="3">
    <source>
        <dbReference type="PROSITE" id="PS50112"/>
    </source>
</evidence>
<dbReference type="Pfam" id="PF02518">
    <property type="entry name" value="HATPase_c"/>
    <property type="match status" value="1"/>
</dbReference>
<dbReference type="Gene3D" id="3.30.565.10">
    <property type="entry name" value="Histidine kinase-like ATPase, C-terminal domain"/>
    <property type="match status" value="1"/>
</dbReference>
<dbReference type="SMART" id="SM00387">
    <property type="entry name" value="HATPase_c"/>
    <property type="match status" value="1"/>
</dbReference>
<dbReference type="Pfam" id="PF13188">
    <property type="entry name" value="PAS_8"/>
    <property type="match status" value="1"/>
</dbReference>
<gene>
    <name evidence="4" type="ORF">DFR50_1391</name>
</gene>
<dbReference type="PROSITE" id="PS50109">
    <property type="entry name" value="HIS_KIN"/>
    <property type="match status" value="1"/>
</dbReference>
<feature type="region of interest" description="Disordered" evidence="1">
    <location>
        <begin position="63"/>
        <end position="85"/>
    </location>
</feature>
<feature type="domain" description="Histidine kinase" evidence="2">
    <location>
        <begin position="914"/>
        <end position="1107"/>
    </location>
</feature>
<dbReference type="Proteomes" id="UP000253529">
    <property type="component" value="Unassembled WGS sequence"/>
</dbReference>
<dbReference type="GO" id="GO:0046983">
    <property type="term" value="F:protein dimerization activity"/>
    <property type="evidence" value="ECO:0007669"/>
    <property type="project" value="InterPro"/>
</dbReference>
<dbReference type="SMART" id="SM00091">
    <property type="entry name" value="PAS"/>
    <property type="match status" value="7"/>
</dbReference>
<comment type="caution">
    <text evidence="4">The sequence shown here is derived from an EMBL/GenBank/DDBJ whole genome shotgun (WGS) entry which is preliminary data.</text>
</comment>
<dbReference type="InterPro" id="IPR011712">
    <property type="entry name" value="Sig_transdc_His_kin_sub3_dim/P"/>
</dbReference>
<feature type="domain" description="PAS" evidence="3">
    <location>
        <begin position="515"/>
        <end position="585"/>
    </location>
</feature>
<proteinExistence type="predicted"/>
<dbReference type="CDD" id="cd00130">
    <property type="entry name" value="PAS"/>
    <property type="match status" value="3"/>
</dbReference>
<dbReference type="PROSITE" id="PS50112">
    <property type="entry name" value="PAS"/>
    <property type="match status" value="2"/>
</dbReference>
<dbReference type="Pfam" id="PF12860">
    <property type="entry name" value="PAS_7"/>
    <property type="match status" value="3"/>
</dbReference>
<reference evidence="4 5" key="1">
    <citation type="submission" date="2018-06" db="EMBL/GenBank/DDBJ databases">
        <title>Genomic Encyclopedia of Type Strains, Phase IV (KMG-IV): sequencing the most valuable type-strain genomes for metagenomic binning, comparative biology and taxonomic classification.</title>
        <authorList>
            <person name="Goeker M."/>
        </authorList>
    </citation>
    <scope>NUCLEOTIDE SEQUENCE [LARGE SCALE GENOMIC DNA]</scope>
    <source>
        <strain evidence="4 5">DSM 24875</strain>
    </source>
</reference>
<dbReference type="InterPro" id="IPR035965">
    <property type="entry name" value="PAS-like_dom_sf"/>
</dbReference>
<dbReference type="PANTHER" id="PTHR44757">
    <property type="entry name" value="DIGUANYLATE CYCLASE DGCP"/>
    <property type="match status" value="1"/>
</dbReference>
<dbReference type="Gene3D" id="1.20.5.1930">
    <property type="match status" value="1"/>
</dbReference>
<protein>
    <submittedName>
        <fullName evidence="4">PAS domain S-box-containing protein</fullName>
    </submittedName>
</protein>
<dbReference type="InterPro" id="IPR052155">
    <property type="entry name" value="Biofilm_reg_signaling"/>
</dbReference>
<dbReference type="Pfam" id="PF00989">
    <property type="entry name" value="PAS"/>
    <property type="match status" value="1"/>
</dbReference>
<dbReference type="AlphaFoldDB" id="A0A366EQF2"/>
<dbReference type="Pfam" id="PF08448">
    <property type="entry name" value="PAS_4"/>
    <property type="match status" value="2"/>
</dbReference>
<dbReference type="EMBL" id="QNRK01000039">
    <property type="protein sequence ID" value="RBP04524.1"/>
    <property type="molecule type" value="Genomic_DNA"/>
</dbReference>
<dbReference type="InterPro" id="IPR005467">
    <property type="entry name" value="His_kinase_dom"/>
</dbReference>
<feature type="domain" description="PAS" evidence="3">
    <location>
        <begin position="768"/>
        <end position="823"/>
    </location>
</feature>
<dbReference type="InterPro" id="IPR013656">
    <property type="entry name" value="PAS_4"/>
</dbReference>
<evidence type="ECO:0000259" key="2">
    <source>
        <dbReference type="PROSITE" id="PS50109"/>
    </source>
</evidence>
<dbReference type="GO" id="GO:0000155">
    <property type="term" value="F:phosphorelay sensor kinase activity"/>
    <property type="evidence" value="ECO:0007669"/>
    <property type="project" value="InterPro"/>
</dbReference>
<dbReference type="SUPFAM" id="SSF55874">
    <property type="entry name" value="ATPase domain of HSP90 chaperone/DNA topoisomerase II/histidine kinase"/>
    <property type="match status" value="1"/>
</dbReference>
<dbReference type="InterPro" id="IPR013767">
    <property type="entry name" value="PAS_fold"/>
</dbReference>
<evidence type="ECO:0000313" key="4">
    <source>
        <dbReference type="EMBL" id="RBP04524.1"/>
    </source>
</evidence>
<dbReference type="GO" id="GO:0006355">
    <property type="term" value="P:regulation of DNA-templated transcription"/>
    <property type="evidence" value="ECO:0007669"/>
    <property type="project" value="InterPro"/>
</dbReference>
<dbReference type="NCBIfam" id="TIGR00229">
    <property type="entry name" value="sensory_box"/>
    <property type="match status" value="2"/>
</dbReference>
<name>A0A366EQF2_9HYPH</name>
<evidence type="ECO:0000256" key="1">
    <source>
        <dbReference type="SAM" id="MobiDB-lite"/>
    </source>
</evidence>
<organism evidence="4 5">
    <name type="scientific">Roseiarcus fermentans</name>
    <dbReference type="NCBI Taxonomy" id="1473586"/>
    <lineage>
        <taxon>Bacteria</taxon>
        <taxon>Pseudomonadati</taxon>
        <taxon>Pseudomonadota</taxon>
        <taxon>Alphaproteobacteria</taxon>
        <taxon>Hyphomicrobiales</taxon>
        <taxon>Roseiarcaceae</taxon>
        <taxon>Roseiarcus</taxon>
    </lineage>
</organism>